<dbReference type="InterPro" id="IPR025857">
    <property type="entry name" value="MacB_PCD"/>
</dbReference>
<keyword evidence="5 7" id="KW-0472">Membrane</keyword>
<dbReference type="PANTHER" id="PTHR30572">
    <property type="entry name" value="MEMBRANE COMPONENT OF TRANSPORTER-RELATED"/>
    <property type="match status" value="1"/>
</dbReference>
<evidence type="ECO:0000256" key="2">
    <source>
        <dbReference type="ARBA" id="ARBA00022475"/>
    </source>
</evidence>
<comment type="subcellular location">
    <subcellularLocation>
        <location evidence="1">Cell membrane</location>
        <topology evidence="1">Multi-pass membrane protein</topology>
    </subcellularLocation>
</comment>
<sequence>MIRSYKKLSQKYIRSYWKRTNLTLLGIVLAVALITTIGLFFNGAYYTQIESAKDQAGVSYHVDISHYDQAILDKVSHNPNVASYGTMSQGEAVQVGKDFVSYRYADSRALELLKPGLMQGKMPANSQEAAIESWILSSIQPDLKLGDAFSFKKKTYKLVGILANQEFTQQERKGTLLTMQDQFKVGEGNLLIELHSKSNIRQVVNQLQNLAGEENTQVNETLIQALQPDKALMAVPAIAIGIVMISTIVVIYNAFQISITERLKQFGLLRSIGATQKQIRKLVLREATFFSIIAIPMGVFLSICSVVVIRWILTSLGQNMKIVIPIEGWIIGLCSLISLLTVYLASFWPAFLAGRISPLLAISSRQAIKKETIKRNKKTTVRNFFSVPLSMALKNSKRSPGRYSVTILSIIISSTLFITFSSLMGIAFQSKQTEMSALRMDVAVESKTYSPMDMEPILQKLNQVSNITKIYKKYKKQTFYTEIPSDKQIESLQGGSLYTEVNHKGKRMDMIHSSVKAYDDLSLQELKKSVISGQIDVNQLKREKAVILVEQAAIRNTKTQKPYLGPLSKYKVGDSIRVQKTSQQEEDRDELIYDEKKMETVKIVAIVKADILDKERSETFTLISSEQGMTSLAKAAVKPIGLEVELKDQSKNLVTVTKMKEALSGEGLQSVKVVDNIDQNQKQEAYIVTIKVLVYGFIAVITLIGSVNILNTVTISVMMRRKELAALKSIGMSQRDMKKMVTYEGLVYGFFGGLQGIFFGCLLTYIIHIALANKVEMGWTIPYQDCMTVFVAALVISYLSILGPLRKISKDNLIDVIREE</sequence>
<feature type="domain" description="MacB-like periplasmic core" evidence="9">
    <location>
        <begin position="22"/>
        <end position="209"/>
    </location>
</feature>
<accession>A0A4R2S063</accession>
<dbReference type="Pfam" id="PF02687">
    <property type="entry name" value="FtsX"/>
    <property type="match status" value="2"/>
</dbReference>
<feature type="transmembrane region" description="Helical" evidence="7">
    <location>
        <begin position="403"/>
        <end position="428"/>
    </location>
</feature>
<dbReference type="EMBL" id="SLXV01000016">
    <property type="protein sequence ID" value="TCP68547.1"/>
    <property type="molecule type" value="Genomic_DNA"/>
</dbReference>
<dbReference type="GO" id="GO:0005886">
    <property type="term" value="C:plasma membrane"/>
    <property type="evidence" value="ECO:0007669"/>
    <property type="project" value="UniProtKB-SubCell"/>
</dbReference>
<evidence type="ECO:0000313" key="11">
    <source>
        <dbReference type="Proteomes" id="UP000294746"/>
    </source>
</evidence>
<evidence type="ECO:0000256" key="4">
    <source>
        <dbReference type="ARBA" id="ARBA00022989"/>
    </source>
</evidence>
<dbReference type="Pfam" id="PF12704">
    <property type="entry name" value="MacB_PCD"/>
    <property type="match status" value="1"/>
</dbReference>
<feature type="transmembrane region" description="Helical" evidence="7">
    <location>
        <begin position="287"/>
        <end position="309"/>
    </location>
</feature>
<proteinExistence type="inferred from homology"/>
<feature type="transmembrane region" description="Helical" evidence="7">
    <location>
        <begin position="231"/>
        <end position="255"/>
    </location>
</feature>
<evidence type="ECO:0000256" key="5">
    <source>
        <dbReference type="ARBA" id="ARBA00023136"/>
    </source>
</evidence>
<evidence type="ECO:0000256" key="6">
    <source>
        <dbReference type="ARBA" id="ARBA00038076"/>
    </source>
</evidence>
<feature type="transmembrane region" description="Helical" evidence="7">
    <location>
        <begin position="692"/>
        <end position="719"/>
    </location>
</feature>
<comment type="caution">
    <text evidence="10">The sequence shown here is derived from an EMBL/GenBank/DDBJ whole genome shotgun (WGS) entry which is preliminary data.</text>
</comment>
<evidence type="ECO:0000256" key="3">
    <source>
        <dbReference type="ARBA" id="ARBA00022692"/>
    </source>
</evidence>
<dbReference type="InterPro" id="IPR003838">
    <property type="entry name" value="ABC3_permease_C"/>
</dbReference>
<dbReference type="InterPro" id="IPR050250">
    <property type="entry name" value="Macrolide_Exporter_MacB"/>
</dbReference>
<comment type="similarity">
    <text evidence="6">Belongs to the ABC-4 integral membrane protein family.</text>
</comment>
<reference evidence="10 11" key="1">
    <citation type="submission" date="2019-03" db="EMBL/GenBank/DDBJ databases">
        <title>Genomic Encyclopedia of Type Strains, Phase IV (KMG-IV): sequencing the most valuable type-strain genomes for metagenomic binning, comparative biology and taxonomic classification.</title>
        <authorList>
            <person name="Goeker M."/>
        </authorList>
    </citation>
    <scope>NUCLEOTIDE SEQUENCE [LARGE SCALE GENOMIC DNA]</scope>
    <source>
        <strain evidence="10 11">DSM 46831</strain>
    </source>
</reference>
<dbReference type="Proteomes" id="UP000294746">
    <property type="component" value="Unassembled WGS sequence"/>
</dbReference>
<dbReference type="OrthoDB" id="9793166at2"/>
<evidence type="ECO:0000259" key="9">
    <source>
        <dbReference type="Pfam" id="PF12704"/>
    </source>
</evidence>
<feature type="domain" description="ABC3 transporter permease C-terminal" evidence="8">
    <location>
        <begin position="238"/>
        <end position="358"/>
    </location>
</feature>
<name>A0A4R2S063_9BACL</name>
<evidence type="ECO:0000259" key="8">
    <source>
        <dbReference type="Pfam" id="PF02687"/>
    </source>
</evidence>
<evidence type="ECO:0000256" key="7">
    <source>
        <dbReference type="SAM" id="Phobius"/>
    </source>
</evidence>
<protein>
    <submittedName>
        <fullName evidence="10">Putative ABC transport system permease protein</fullName>
    </submittedName>
</protein>
<evidence type="ECO:0000313" key="10">
    <source>
        <dbReference type="EMBL" id="TCP68547.1"/>
    </source>
</evidence>
<feature type="transmembrane region" description="Helical" evidence="7">
    <location>
        <begin position="740"/>
        <end position="767"/>
    </location>
</feature>
<dbReference type="PANTHER" id="PTHR30572:SF4">
    <property type="entry name" value="ABC TRANSPORTER PERMEASE YTRF"/>
    <property type="match status" value="1"/>
</dbReference>
<organism evidence="10 11">
    <name type="scientific">Baia soyae</name>
    <dbReference type="NCBI Taxonomy" id="1544746"/>
    <lineage>
        <taxon>Bacteria</taxon>
        <taxon>Bacillati</taxon>
        <taxon>Bacillota</taxon>
        <taxon>Bacilli</taxon>
        <taxon>Bacillales</taxon>
        <taxon>Thermoactinomycetaceae</taxon>
        <taxon>Baia</taxon>
    </lineage>
</organism>
<gene>
    <name evidence="10" type="ORF">EDD57_1168</name>
</gene>
<keyword evidence="11" id="KW-1185">Reference proteome</keyword>
<feature type="transmembrane region" description="Helical" evidence="7">
    <location>
        <begin position="787"/>
        <end position="805"/>
    </location>
</feature>
<feature type="transmembrane region" description="Helical" evidence="7">
    <location>
        <begin position="21"/>
        <end position="41"/>
    </location>
</feature>
<dbReference type="GO" id="GO:0022857">
    <property type="term" value="F:transmembrane transporter activity"/>
    <property type="evidence" value="ECO:0007669"/>
    <property type="project" value="TreeGrafter"/>
</dbReference>
<evidence type="ECO:0000256" key="1">
    <source>
        <dbReference type="ARBA" id="ARBA00004651"/>
    </source>
</evidence>
<feature type="domain" description="ABC3 transporter permease C-terminal" evidence="8">
    <location>
        <begin position="697"/>
        <end position="812"/>
    </location>
</feature>
<dbReference type="AlphaFoldDB" id="A0A4R2S063"/>
<dbReference type="RefSeq" id="WP_131848703.1">
    <property type="nucleotide sequence ID" value="NZ_SLXV01000016.1"/>
</dbReference>
<keyword evidence="3 7" id="KW-0812">Transmembrane</keyword>
<keyword evidence="2" id="KW-1003">Cell membrane</keyword>
<feature type="transmembrane region" description="Helical" evidence="7">
    <location>
        <begin position="329"/>
        <end position="353"/>
    </location>
</feature>
<keyword evidence="4 7" id="KW-1133">Transmembrane helix</keyword>